<keyword evidence="4 7" id="KW-0812">Transmembrane</keyword>
<sequence length="460" mass="52654">MRSPQRRHPTHHLTVSLILQMSLQEPPVHVKTTFGFMGAVGVVVNIVLFIVDIVSDALLAYVLWKQADKMENKDVQSELFTWFIITLCIIILPMVVINIFSLLWYWQNKICLGDYCVLHKMSTSQAIIRVFIHLLLLGPLIRYLDILRYGIKMKREVKHVEMGTNGAHVQRRTPRGEVHAVLHMIIGRDTAMLDMMHSFLQDAPQLIFQIFLLYRSPKIIIGTEKISPTTTAVQVWKVLLGVFAMSWSLVSYQDELRRTVPNKTPLSCCATTTCLFWRAAMITSRIIAIGSFTAILPAGQNPQTALSLSWTDSGGNLVIPYPVVAMCILIGHWLIMTAWLHAQGTTFCSQENGSGRPVLELLYNCVMGLVHIFCYINVKDTPSRRRMVFFYTFCLIENSAIIAVWYVEMVMFPEWFRVGLIFSVEMLWLVGLCCVIGYYGFLHPDHTDLIQHREQASWRR</sequence>
<dbReference type="InterPro" id="IPR050895">
    <property type="entry name" value="XK-related_scramblase"/>
</dbReference>
<comment type="similarity">
    <text evidence="2 7">Belongs to the XK family.</text>
</comment>
<feature type="transmembrane region" description="Helical" evidence="7">
    <location>
        <begin position="387"/>
        <end position="407"/>
    </location>
</feature>
<feature type="transmembrane region" description="Helical" evidence="7">
    <location>
        <begin position="126"/>
        <end position="144"/>
    </location>
</feature>
<comment type="subcellular location">
    <subcellularLocation>
        <location evidence="1">Cell membrane</location>
        <topology evidence="1">Multi-pass membrane protein</topology>
    </subcellularLocation>
    <subcellularLocation>
        <location evidence="7">Membrane</location>
        <topology evidence="7">Multi-pass membrane protein</topology>
    </subcellularLocation>
</comment>
<evidence type="ECO:0000256" key="1">
    <source>
        <dbReference type="ARBA" id="ARBA00004651"/>
    </source>
</evidence>
<feature type="transmembrane region" description="Helical" evidence="7">
    <location>
        <begin position="275"/>
        <end position="296"/>
    </location>
</feature>
<dbReference type="GO" id="GO:1902742">
    <property type="term" value="P:apoptotic process involved in development"/>
    <property type="evidence" value="ECO:0007669"/>
    <property type="project" value="TreeGrafter"/>
</dbReference>
<feature type="transmembrane region" description="Helical" evidence="7">
    <location>
        <begin position="79"/>
        <end position="106"/>
    </location>
</feature>
<dbReference type="EMBL" id="JAHLQT010007588">
    <property type="protein sequence ID" value="KAG7174543.1"/>
    <property type="molecule type" value="Genomic_DNA"/>
</dbReference>
<dbReference type="GO" id="GO:0070782">
    <property type="term" value="P:phosphatidylserine exposure on apoptotic cell surface"/>
    <property type="evidence" value="ECO:0007669"/>
    <property type="project" value="TreeGrafter"/>
</dbReference>
<keyword evidence="9" id="KW-1185">Reference proteome</keyword>
<name>A0A8J5TL60_HOMAM</name>
<evidence type="ECO:0000256" key="5">
    <source>
        <dbReference type="ARBA" id="ARBA00022989"/>
    </source>
</evidence>
<dbReference type="Proteomes" id="UP000747542">
    <property type="component" value="Unassembled WGS sequence"/>
</dbReference>
<evidence type="ECO:0000256" key="2">
    <source>
        <dbReference type="ARBA" id="ARBA00008789"/>
    </source>
</evidence>
<dbReference type="Pfam" id="PF09815">
    <property type="entry name" value="XK-related"/>
    <property type="match status" value="2"/>
</dbReference>
<evidence type="ECO:0000256" key="4">
    <source>
        <dbReference type="ARBA" id="ARBA00022692"/>
    </source>
</evidence>
<gene>
    <name evidence="8" type="primary">XKR6-L3</name>
    <name evidence="8" type="ORF">Hamer_G016445</name>
</gene>
<keyword evidence="5 7" id="KW-1133">Transmembrane helix</keyword>
<protein>
    <recommendedName>
        <fullName evidence="7">XK-related protein</fullName>
    </recommendedName>
</protein>
<dbReference type="AlphaFoldDB" id="A0A8J5TL60"/>
<evidence type="ECO:0000256" key="3">
    <source>
        <dbReference type="ARBA" id="ARBA00022475"/>
    </source>
</evidence>
<feature type="transmembrane region" description="Helical" evidence="7">
    <location>
        <begin position="317"/>
        <end position="341"/>
    </location>
</feature>
<accession>A0A8J5TL60</accession>
<dbReference type="InterPro" id="IPR018629">
    <property type="entry name" value="XK-rel"/>
</dbReference>
<proteinExistence type="inferred from homology"/>
<evidence type="ECO:0000256" key="7">
    <source>
        <dbReference type="RuleBase" id="RU910716"/>
    </source>
</evidence>
<comment type="caution">
    <text evidence="8">The sequence shown here is derived from an EMBL/GenBank/DDBJ whole genome shotgun (WGS) entry which is preliminary data.</text>
</comment>
<keyword evidence="3" id="KW-1003">Cell membrane</keyword>
<dbReference type="GO" id="GO:0043652">
    <property type="term" value="P:engulfment of apoptotic cell"/>
    <property type="evidence" value="ECO:0007669"/>
    <property type="project" value="TreeGrafter"/>
</dbReference>
<organism evidence="8 9">
    <name type="scientific">Homarus americanus</name>
    <name type="common">American lobster</name>
    <dbReference type="NCBI Taxonomy" id="6706"/>
    <lineage>
        <taxon>Eukaryota</taxon>
        <taxon>Metazoa</taxon>
        <taxon>Ecdysozoa</taxon>
        <taxon>Arthropoda</taxon>
        <taxon>Crustacea</taxon>
        <taxon>Multicrustacea</taxon>
        <taxon>Malacostraca</taxon>
        <taxon>Eumalacostraca</taxon>
        <taxon>Eucarida</taxon>
        <taxon>Decapoda</taxon>
        <taxon>Pleocyemata</taxon>
        <taxon>Astacidea</taxon>
        <taxon>Nephropoidea</taxon>
        <taxon>Nephropidae</taxon>
        <taxon>Homarus</taxon>
    </lineage>
</organism>
<keyword evidence="6 7" id="KW-0472">Membrane</keyword>
<evidence type="ECO:0000313" key="8">
    <source>
        <dbReference type="EMBL" id="KAG7174543.1"/>
    </source>
</evidence>
<feature type="transmembrane region" description="Helical" evidence="7">
    <location>
        <begin position="34"/>
        <end position="59"/>
    </location>
</feature>
<dbReference type="PANTHER" id="PTHR16024">
    <property type="entry name" value="XK-RELATED PROTEIN"/>
    <property type="match status" value="1"/>
</dbReference>
<dbReference type="GO" id="GO:0005886">
    <property type="term" value="C:plasma membrane"/>
    <property type="evidence" value="ECO:0007669"/>
    <property type="project" value="UniProtKB-SubCell"/>
</dbReference>
<evidence type="ECO:0000256" key="6">
    <source>
        <dbReference type="ARBA" id="ARBA00023136"/>
    </source>
</evidence>
<evidence type="ECO:0000313" key="9">
    <source>
        <dbReference type="Proteomes" id="UP000747542"/>
    </source>
</evidence>
<dbReference type="PANTHER" id="PTHR16024:SF10">
    <property type="entry name" value="XK-RELATED PROTEIN"/>
    <property type="match status" value="1"/>
</dbReference>
<reference evidence="8" key="1">
    <citation type="journal article" date="2021" name="Sci. Adv.">
        <title>The American lobster genome reveals insights on longevity, neural, and immune adaptations.</title>
        <authorList>
            <person name="Polinski J.M."/>
            <person name="Zimin A.V."/>
            <person name="Clark K.F."/>
            <person name="Kohn A.B."/>
            <person name="Sadowski N."/>
            <person name="Timp W."/>
            <person name="Ptitsyn A."/>
            <person name="Khanna P."/>
            <person name="Romanova D.Y."/>
            <person name="Williams P."/>
            <person name="Greenwood S.J."/>
            <person name="Moroz L.L."/>
            <person name="Walt D.R."/>
            <person name="Bodnar A.G."/>
        </authorList>
    </citation>
    <scope>NUCLEOTIDE SEQUENCE</scope>
    <source>
        <strain evidence="8">GMGI-L3</strain>
    </source>
</reference>
<feature type="transmembrane region" description="Helical" evidence="7">
    <location>
        <begin position="419"/>
        <end position="441"/>
    </location>
</feature>